<keyword evidence="1" id="KW-0813">Transport</keyword>
<dbReference type="InterPro" id="IPR050873">
    <property type="entry name" value="V-ATPase_V0D/AC39_subunit"/>
</dbReference>
<dbReference type="GO" id="GO:0046961">
    <property type="term" value="F:proton-transporting ATPase activity, rotational mechanism"/>
    <property type="evidence" value="ECO:0007669"/>
    <property type="project" value="InterPro"/>
</dbReference>
<dbReference type="PANTHER" id="PTHR38682:SF1">
    <property type="entry name" value="V-TYPE ATP SYNTHASE SUBUNIT C"/>
    <property type="match status" value="1"/>
</dbReference>
<keyword evidence="4" id="KW-1185">Reference proteome</keyword>
<organism evidence="3 4">
    <name type="scientific">Hujiaoplasma nucleasis</name>
    <dbReference type="NCBI Taxonomy" id="2725268"/>
    <lineage>
        <taxon>Bacteria</taxon>
        <taxon>Bacillati</taxon>
        <taxon>Mycoplasmatota</taxon>
        <taxon>Mollicutes</taxon>
        <taxon>Candidatus Izemoplasmatales</taxon>
        <taxon>Hujiaoplasmataceae</taxon>
        <taxon>Hujiaoplasma</taxon>
    </lineage>
</organism>
<dbReference type="InterPro" id="IPR044911">
    <property type="entry name" value="V-type_ATPase_csu/dsu_dom_3"/>
</dbReference>
<proteinExistence type="predicted"/>
<accession>A0A7L6N5L2</accession>
<dbReference type="InterPro" id="IPR036079">
    <property type="entry name" value="ATPase_csu/dsu_sf"/>
</dbReference>
<dbReference type="KEGG" id="tbk:HF295_06725"/>
<protein>
    <submittedName>
        <fullName evidence="3">V-type ATPase subunit</fullName>
    </submittedName>
</protein>
<evidence type="ECO:0000313" key="3">
    <source>
        <dbReference type="EMBL" id="QLY40557.1"/>
    </source>
</evidence>
<name>A0A7L6N5L2_9MOLU</name>
<evidence type="ECO:0000313" key="4">
    <source>
        <dbReference type="Proteomes" id="UP000512167"/>
    </source>
</evidence>
<dbReference type="InterPro" id="IPR002843">
    <property type="entry name" value="ATPase_V0-cplx_csu/dsu"/>
</dbReference>
<keyword evidence="2" id="KW-0406">Ion transport</keyword>
<dbReference type="PANTHER" id="PTHR38682">
    <property type="entry name" value="V-TYPE ATP SYNTHASE SUBUNIT C"/>
    <property type="match status" value="1"/>
</dbReference>
<evidence type="ECO:0000256" key="1">
    <source>
        <dbReference type="ARBA" id="ARBA00022448"/>
    </source>
</evidence>
<sequence>MNFAGNAIISKAKSMYKDRLKPEDYEELLKYNQLSEVVAYLKRNNKYSNTLNEVYENTIHRGQLEELIRKSYFFNVAKIVSFISTKDRKFYELDMIKREIEIVLSSLRSVISGDIKSSVRDLPLFFKKHASFDIEKVTKSLTFRDLLFNLKDTRYYDILQPFYKDDPMMIKYADIEHAMMAKYHNIVVERINFYFKGKLRKRLMDIYQTKVEVDNIIKIYRLKKFYDAPEEEIWKAMITENIRMSKEQLQELIELKNPNDVLTVISKSQYQDFIDEDDYVYIEYQAERIKYHLAKRYMYFSTEPAIVYTVFIFLNEIEQANIFNIIEGIRYDISKADIKRMLIY</sequence>
<reference evidence="3 4" key="1">
    <citation type="submission" date="2020-04" db="EMBL/GenBank/DDBJ databases">
        <authorList>
            <person name="Zheng R.K."/>
            <person name="Sun C.M."/>
        </authorList>
    </citation>
    <scope>NUCLEOTIDE SEQUENCE [LARGE SCALE GENOMIC DNA]</scope>
    <source>
        <strain evidence="4">zrk29</strain>
    </source>
</reference>
<gene>
    <name evidence="3" type="ORF">HF295_06725</name>
</gene>
<dbReference type="SUPFAM" id="SSF103486">
    <property type="entry name" value="V-type ATP synthase subunit C"/>
    <property type="match status" value="1"/>
</dbReference>
<dbReference type="EMBL" id="CP051151">
    <property type="protein sequence ID" value="QLY40557.1"/>
    <property type="molecule type" value="Genomic_DNA"/>
</dbReference>
<evidence type="ECO:0000256" key="2">
    <source>
        <dbReference type="ARBA" id="ARBA00023065"/>
    </source>
</evidence>
<dbReference type="RefSeq" id="WP_312031400.1">
    <property type="nucleotide sequence ID" value="NZ_CP051151.1"/>
</dbReference>
<dbReference type="Proteomes" id="UP000512167">
    <property type="component" value="Chromosome"/>
</dbReference>
<dbReference type="Gene3D" id="1.10.132.50">
    <property type="entry name" value="ATP synthase (C/AC39) subunit, domain 3"/>
    <property type="match status" value="3"/>
</dbReference>
<dbReference type="Pfam" id="PF01992">
    <property type="entry name" value="vATP-synt_AC39"/>
    <property type="match status" value="1"/>
</dbReference>
<dbReference type="AlphaFoldDB" id="A0A7L6N5L2"/>